<dbReference type="RefSeq" id="WP_166524326.1">
    <property type="nucleotide sequence ID" value="NZ_JAAABI010000005.1"/>
</dbReference>
<keyword evidence="2" id="KW-1185">Reference proteome</keyword>
<name>A0A964WY67_9FLAO</name>
<accession>A0A964WY67</accession>
<dbReference type="AlphaFoldDB" id="A0A964WY67"/>
<sequence length="150" mass="17936">MKSIFDKETYTEVLSRIDALKDSSKGNWGKMEVGQMLHHCQFPLKIALNRYNFTKKPNPVMKLLFKSFKKNMYNDKPWKRNLPTAKGLKVTSPKEFNTEKKRLITLINDFYAEREKESRSPHPMFGHFTKEQWGQMQYKHLDHHLRQFDA</sequence>
<reference evidence="1" key="1">
    <citation type="submission" date="2020-01" db="EMBL/GenBank/DDBJ databases">
        <title>Muricauda ochracea sp. nov., isolated from a tidal flat of Garorim bay in Korea.</title>
        <authorList>
            <person name="Kim D."/>
            <person name="Yoo Y."/>
            <person name="Kim J.-J."/>
        </authorList>
    </citation>
    <scope>NUCLEOTIDE SEQUENCE</scope>
    <source>
        <strain evidence="1">JGD-17</strain>
    </source>
</reference>
<gene>
    <name evidence="1" type="ORF">GTQ34_13365</name>
</gene>
<evidence type="ECO:0000313" key="2">
    <source>
        <dbReference type="Proteomes" id="UP000667650"/>
    </source>
</evidence>
<dbReference type="Pfam" id="PF07606">
    <property type="entry name" value="DUF1569"/>
    <property type="match status" value="1"/>
</dbReference>
<dbReference type="InterPro" id="IPR011463">
    <property type="entry name" value="DUF1569"/>
</dbReference>
<dbReference type="InterPro" id="IPR034660">
    <property type="entry name" value="DinB/YfiT-like"/>
</dbReference>
<organism evidence="1 2">
    <name type="scientific">Flagellimonas ochracea</name>
    <dbReference type="NCBI Taxonomy" id="2696472"/>
    <lineage>
        <taxon>Bacteria</taxon>
        <taxon>Pseudomonadati</taxon>
        <taxon>Bacteroidota</taxon>
        <taxon>Flavobacteriia</taxon>
        <taxon>Flavobacteriales</taxon>
        <taxon>Flavobacteriaceae</taxon>
        <taxon>Flagellimonas</taxon>
    </lineage>
</organism>
<dbReference type="Proteomes" id="UP000667650">
    <property type="component" value="Unassembled WGS sequence"/>
</dbReference>
<proteinExistence type="predicted"/>
<comment type="caution">
    <text evidence="1">The sequence shown here is derived from an EMBL/GenBank/DDBJ whole genome shotgun (WGS) entry which is preliminary data.</text>
</comment>
<dbReference type="Gene3D" id="1.20.120.450">
    <property type="entry name" value="dinb family like domain"/>
    <property type="match status" value="1"/>
</dbReference>
<dbReference type="EMBL" id="JAAABI010000005">
    <property type="protein sequence ID" value="NAY92906.1"/>
    <property type="molecule type" value="Genomic_DNA"/>
</dbReference>
<protein>
    <submittedName>
        <fullName evidence="1">DUF1569 domain-containing protein</fullName>
    </submittedName>
</protein>
<evidence type="ECO:0000313" key="1">
    <source>
        <dbReference type="EMBL" id="NAY92906.1"/>
    </source>
</evidence>